<dbReference type="PROSITE" id="PS01124">
    <property type="entry name" value="HTH_ARAC_FAMILY_2"/>
    <property type="match status" value="1"/>
</dbReference>
<keyword evidence="1" id="KW-0805">Transcription regulation</keyword>
<dbReference type="STRING" id="89187.ISM_08585"/>
<comment type="caution">
    <text evidence="6">The sequence shown here is derived from an EMBL/GenBank/DDBJ whole genome shotgun (WGS) entry which is preliminary data.</text>
</comment>
<dbReference type="InterPro" id="IPR018060">
    <property type="entry name" value="HTH_AraC"/>
</dbReference>
<feature type="domain" description="HTH araC/xylS-type" evidence="5">
    <location>
        <begin position="223"/>
        <end position="327"/>
    </location>
</feature>
<reference evidence="6 7" key="1">
    <citation type="submission" date="2005-12" db="EMBL/GenBank/DDBJ databases">
        <authorList>
            <person name="Moran M.A."/>
            <person name="Ferriera S."/>
            <person name="Johnson J."/>
            <person name="Kravitz S."/>
            <person name="Halpern A."/>
            <person name="Remington K."/>
            <person name="Beeson K."/>
            <person name="Tran B."/>
            <person name="Rogers Y.-H."/>
            <person name="Friedman R."/>
            <person name="Venter J.C."/>
        </authorList>
    </citation>
    <scope>NUCLEOTIDE SEQUENCE [LARGE SCALE GENOMIC DNA]</scope>
    <source>
        <strain evidence="7">ATCC BAA-591 / DSM 15170 / ISM</strain>
    </source>
</reference>
<dbReference type="GO" id="GO:0003700">
    <property type="term" value="F:DNA-binding transcription factor activity"/>
    <property type="evidence" value="ECO:0007669"/>
    <property type="project" value="InterPro"/>
</dbReference>
<dbReference type="PANTHER" id="PTHR43280:SF29">
    <property type="entry name" value="ARAC-FAMILY TRANSCRIPTIONAL REGULATOR"/>
    <property type="match status" value="1"/>
</dbReference>
<feature type="transmembrane region" description="Helical" evidence="4">
    <location>
        <begin position="62"/>
        <end position="79"/>
    </location>
</feature>
<keyword evidence="4" id="KW-0812">Transmembrane</keyword>
<evidence type="ECO:0000256" key="3">
    <source>
        <dbReference type="ARBA" id="ARBA00023163"/>
    </source>
</evidence>
<dbReference type="Gene3D" id="1.10.10.60">
    <property type="entry name" value="Homeodomain-like"/>
    <property type="match status" value="1"/>
</dbReference>
<dbReference type="SMART" id="SM00342">
    <property type="entry name" value="HTH_ARAC"/>
    <property type="match status" value="1"/>
</dbReference>
<evidence type="ECO:0000259" key="5">
    <source>
        <dbReference type="PROSITE" id="PS01124"/>
    </source>
</evidence>
<accession>A3SLV9</accession>
<organism evidence="6 7">
    <name type="scientific">Roseovarius nubinhibens (strain ATCC BAA-591 / DSM 15170 / ISM)</name>
    <dbReference type="NCBI Taxonomy" id="89187"/>
    <lineage>
        <taxon>Bacteria</taxon>
        <taxon>Pseudomonadati</taxon>
        <taxon>Pseudomonadota</taxon>
        <taxon>Alphaproteobacteria</taxon>
        <taxon>Rhodobacterales</taxon>
        <taxon>Roseobacteraceae</taxon>
        <taxon>Roseovarius</taxon>
    </lineage>
</organism>
<proteinExistence type="predicted"/>
<gene>
    <name evidence="6" type="ORF">ISM_08585</name>
</gene>
<evidence type="ECO:0000256" key="1">
    <source>
        <dbReference type="ARBA" id="ARBA00023015"/>
    </source>
</evidence>
<keyword evidence="4" id="KW-0472">Membrane</keyword>
<dbReference type="PANTHER" id="PTHR43280">
    <property type="entry name" value="ARAC-FAMILY TRANSCRIPTIONAL REGULATOR"/>
    <property type="match status" value="1"/>
</dbReference>
<evidence type="ECO:0000313" key="7">
    <source>
        <dbReference type="Proteomes" id="UP000005954"/>
    </source>
</evidence>
<keyword evidence="2" id="KW-0238">DNA-binding</keyword>
<keyword evidence="3" id="KW-0804">Transcription</keyword>
<keyword evidence="4" id="KW-1133">Transmembrane helix</keyword>
<feature type="transmembrane region" description="Helical" evidence="4">
    <location>
        <begin position="110"/>
        <end position="129"/>
    </location>
</feature>
<dbReference type="EMBL" id="AALY01000001">
    <property type="protein sequence ID" value="EAP78340.1"/>
    <property type="molecule type" value="Genomic_DNA"/>
</dbReference>
<evidence type="ECO:0000256" key="4">
    <source>
        <dbReference type="SAM" id="Phobius"/>
    </source>
</evidence>
<feature type="transmembrane region" description="Helical" evidence="4">
    <location>
        <begin position="141"/>
        <end position="160"/>
    </location>
</feature>
<dbReference type="eggNOG" id="COG2207">
    <property type="taxonomic scope" value="Bacteria"/>
</dbReference>
<dbReference type="Pfam" id="PF12833">
    <property type="entry name" value="HTH_18"/>
    <property type="match status" value="1"/>
</dbReference>
<dbReference type="HOGENOM" id="CLU_062011_0_0_5"/>
<dbReference type="GO" id="GO:0043565">
    <property type="term" value="F:sequence-specific DNA binding"/>
    <property type="evidence" value="ECO:0007669"/>
    <property type="project" value="InterPro"/>
</dbReference>
<feature type="transmembrane region" description="Helical" evidence="4">
    <location>
        <begin position="86"/>
        <end position="104"/>
    </location>
</feature>
<evidence type="ECO:0000256" key="2">
    <source>
        <dbReference type="ARBA" id="ARBA00023125"/>
    </source>
</evidence>
<protein>
    <submittedName>
        <fullName evidence="6">Transcriptional regulator, AraC family protein</fullName>
    </submittedName>
</protein>
<evidence type="ECO:0000313" key="6">
    <source>
        <dbReference type="EMBL" id="EAP78340.1"/>
    </source>
</evidence>
<dbReference type="InterPro" id="IPR018062">
    <property type="entry name" value="HTH_AraC-typ_CS"/>
</dbReference>
<keyword evidence="7" id="KW-1185">Reference proteome</keyword>
<dbReference type="PROSITE" id="PS00041">
    <property type="entry name" value="HTH_ARAC_FAMILY_1"/>
    <property type="match status" value="1"/>
</dbReference>
<sequence length="337" mass="37034">MLRGAVISIPLMKFYLVWANPATRRKSWSLGALALSLAAHLALAPAISGDWPEPARQATEMVTALLPLVLTWFVLDVFLDRPERQAIAGPAFGLAGIVALACLFDLGPWYVQALPMLLLYAGLIAVLMHSGRGDLVEGRRGFRVIFASLILVYAIGWRMIEILHLPGLPPPWMDTGHVAFLFVMMMVFAGRALEPGHDLWAEDAPRDPVPAADVVAADAMLVTRVRTAMEGELWRREGLTIGGMAEELGVPEHRLRKAINRDLGYRNFPAFVNGYRINAAKAALLAPENLDKTILEIAYDCGFASLAPFNKAFRALTGQSPRDYRRDRLENDAAVLA</sequence>
<dbReference type="InterPro" id="IPR020449">
    <property type="entry name" value="Tscrpt_reg_AraC-type_HTH"/>
</dbReference>
<dbReference type="AlphaFoldDB" id="A3SLV9"/>
<name>A3SLV9_ROSNI</name>
<dbReference type="Proteomes" id="UP000005954">
    <property type="component" value="Unassembled WGS sequence"/>
</dbReference>
<dbReference type="SUPFAM" id="SSF46689">
    <property type="entry name" value="Homeodomain-like"/>
    <property type="match status" value="1"/>
</dbReference>
<dbReference type="InterPro" id="IPR009057">
    <property type="entry name" value="Homeodomain-like_sf"/>
</dbReference>
<feature type="transmembrane region" description="Helical" evidence="4">
    <location>
        <begin position="172"/>
        <end position="190"/>
    </location>
</feature>
<dbReference type="PRINTS" id="PR00032">
    <property type="entry name" value="HTHARAC"/>
</dbReference>